<dbReference type="RefSeq" id="WP_089821412.1">
    <property type="nucleotide sequence ID" value="NZ_FODV01000002.1"/>
</dbReference>
<name>A0A1H8PE91_9EURY</name>
<evidence type="ECO:0000313" key="3">
    <source>
        <dbReference type="Proteomes" id="UP000199126"/>
    </source>
</evidence>
<accession>A0A1H8PE91</accession>
<evidence type="ECO:0000313" key="2">
    <source>
        <dbReference type="EMBL" id="SEO40077.1"/>
    </source>
</evidence>
<evidence type="ECO:0000256" key="1">
    <source>
        <dbReference type="SAM" id="MobiDB-lite"/>
    </source>
</evidence>
<protein>
    <submittedName>
        <fullName evidence="2">Uncharacterized protein</fullName>
    </submittedName>
</protein>
<dbReference type="Proteomes" id="UP000199126">
    <property type="component" value="Unassembled WGS sequence"/>
</dbReference>
<feature type="compositionally biased region" description="Polar residues" evidence="1">
    <location>
        <begin position="223"/>
        <end position="232"/>
    </location>
</feature>
<dbReference type="EMBL" id="FODV01000002">
    <property type="protein sequence ID" value="SEO40077.1"/>
    <property type="molecule type" value="Genomic_DNA"/>
</dbReference>
<gene>
    <name evidence="2" type="ORF">SAMN04487948_102246</name>
</gene>
<feature type="region of interest" description="Disordered" evidence="1">
    <location>
        <begin position="212"/>
        <end position="264"/>
    </location>
</feature>
<dbReference type="AlphaFoldDB" id="A0A1H8PE91"/>
<dbReference type="PROSITE" id="PS51257">
    <property type="entry name" value="PROKAR_LIPOPROTEIN"/>
    <property type="match status" value="1"/>
</dbReference>
<sequence>MPPTRRDALLAVVGSLSFSLSGCLSRVASTGARAYDRTTGPYERGPRQGRADPLTLGETVVVDDPELDYLPEENAVRFPSLMNESSVVATDTMPFGRWSQLQCAEAALDPAWRVVEGHLDGDDTGLGRGVASSFPGMVVEFSHTITVDDEGTVVSAPPVTFDELLDLTPRSVTATVSLDGETATHTVPVQVIGVRTPEGQEFELDLEEQREVEVASENETARAGSSESSAQTVRGRAPAISAENPAVVHRSGVSFDDGETTLRS</sequence>
<proteinExistence type="predicted"/>
<organism evidence="2 3">
    <name type="scientific">Halogranum amylolyticum</name>
    <dbReference type="NCBI Taxonomy" id="660520"/>
    <lineage>
        <taxon>Archaea</taxon>
        <taxon>Methanobacteriati</taxon>
        <taxon>Methanobacteriota</taxon>
        <taxon>Stenosarchaea group</taxon>
        <taxon>Halobacteria</taxon>
        <taxon>Halobacteriales</taxon>
        <taxon>Haloferacaceae</taxon>
    </lineage>
</organism>
<keyword evidence="3" id="KW-1185">Reference proteome</keyword>
<reference evidence="3" key="1">
    <citation type="submission" date="2016-10" db="EMBL/GenBank/DDBJ databases">
        <authorList>
            <person name="Varghese N."/>
            <person name="Submissions S."/>
        </authorList>
    </citation>
    <scope>NUCLEOTIDE SEQUENCE [LARGE SCALE GENOMIC DNA]</scope>
    <source>
        <strain evidence="3">CGMCC 1.10121</strain>
    </source>
</reference>
<dbReference type="OrthoDB" id="346239at2157"/>